<evidence type="ECO:0000256" key="1">
    <source>
        <dbReference type="SAM" id="MobiDB-lite"/>
    </source>
</evidence>
<evidence type="ECO:0000313" key="3">
    <source>
        <dbReference type="Proteomes" id="UP000799776"/>
    </source>
</evidence>
<comment type="caution">
    <text evidence="2">The sequence shown here is derived from an EMBL/GenBank/DDBJ whole genome shotgun (WGS) entry which is preliminary data.</text>
</comment>
<keyword evidence="3" id="KW-1185">Reference proteome</keyword>
<sequence length="576" mass="62542">MQKGETKLQIFPPITFQLPSDPTAAQLLAARFDTDRDETQVISRRHTLSSAHVIEREEGADARESAEQTGLRTASHRNVSTFSRNLAQADQFCLPERSADDGLELDSQHIFPPLSQSIGPAPSASAASTGRRASWAQVAGLTSTKNTYESSDADTVSTTITSGCSMSVESSKISPDLMAGPGDKNDFHPYLTTKSHGRAACKSPRKIIPEEWIRTLQTGEPKKKASPAKATRAHGPILATAQRAAAREEHQKIAPSTRDSCNKVKSTRKQILSLGEDAIQPPVAPTRIPRLRLKMNFQRGAQSKIGMCADEDAPPDEVDGSVPPSFAGSFALSRDEGEPSTDAQQAVDVYKSSLGRRTLDQGVVNAERYEHTQGCQDCSSADHSASNAEITCSPTVGSTIAFTSAIMDNRGVTMPSTSTNNYGAELDELDELTSCDEFSTESESNVPVGVQWAVHYGHDLAKQGNIERPESTHAIESHPAQLSQHRSTGQPQTDRLRQTWNLDGHSEDLTSGPGTLSSSKVPFNAEAREFVPLALSKQVPFSWQMDQYSSTKREKYSSQIEVTGAANRLQRYEADE</sequence>
<feature type="compositionally biased region" description="Acidic residues" evidence="1">
    <location>
        <begin position="309"/>
        <end position="319"/>
    </location>
</feature>
<feature type="region of interest" description="Disordered" evidence="1">
    <location>
        <begin position="309"/>
        <end position="344"/>
    </location>
</feature>
<dbReference type="AlphaFoldDB" id="A0A9P4M1K6"/>
<proteinExistence type="predicted"/>
<dbReference type="Proteomes" id="UP000799776">
    <property type="component" value="Unassembled WGS sequence"/>
</dbReference>
<gene>
    <name evidence="2" type="ORF">K490DRAFT_54429</name>
</gene>
<protein>
    <submittedName>
        <fullName evidence="2">Uncharacterized protein</fullName>
    </submittedName>
</protein>
<reference evidence="2" key="1">
    <citation type="journal article" date="2020" name="Stud. Mycol.">
        <title>101 Dothideomycetes genomes: a test case for predicting lifestyles and emergence of pathogens.</title>
        <authorList>
            <person name="Haridas S."/>
            <person name="Albert R."/>
            <person name="Binder M."/>
            <person name="Bloem J."/>
            <person name="Labutti K."/>
            <person name="Salamov A."/>
            <person name="Andreopoulos B."/>
            <person name="Baker S."/>
            <person name="Barry K."/>
            <person name="Bills G."/>
            <person name="Bluhm B."/>
            <person name="Cannon C."/>
            <person name="Castanera R."/>
            <person name="Culley D."/>
            <person name="Daum C."/>
            <person name="Ezra D."/>
            <person name="Gonzalez J."/>
            <person name="Henrissat B."/>
            <person name="Kuo A."/>
            <person name="Liang C."/>
            <person name="Lipzen A."/>
            <person name="Lutzoni F."/>
            <person name="Magnuson J."/>
            <person name="Mondo S."/>
            <person name="Nolan M."/>
            <person name="Ohm R."/>
            <person name="Pangilinan J."/>
            <person name="Park H.-J."/>
            <person name="Ramirez L."/>
            <person name="Alfaro M."/>
            <person name="Sun H."/>
            <person name="Tritt A."/>
            <person name="Yoshinaga Y."/>
            <person name="Zwiers L.-H."/>
            <person name="Turgeon B."/>
            <person name="Goodwin S."/>
            <person name="Spatafora J."/>
            <person name="Crous P."/>
            <person name="Grigoriev I."/>
        </authorList>
    </citation>
    <scope>NUCLEOTIDE SEQUENCE</scope>
    <source>
        <strain evidence="2">CBS 121410</strain>
    </source>
</reference>
<evidence type="ECO:0000313" key="2">
    <source>
        <dbReference type="EMBL" id="KAF2090009.1"/>
    </source>
</evidence>
<dbReference type="EMBL" id="ML978713">
    <property type="protein sequence ID" value="KAF2090009.1"/>
    <property type="molecule type" value="Genomic_DNA"/>
</dbReference>
<name>A0A9P4M1K6_9PEZI</name>
<accession>A0A9P4M1K6</accession>
<organism evidence="2 3">
    <name type="scientific">Saccharata proteae CBS 121410</name>
    <dbReference type="NCBI Taxonomy" id="1314787"/>
    <lineage>
        <taxon>Eukaryota</taxon>
        <taxon>Fungi</taxon>
        <taxon>Dikarya</taxon>
        <taxon>Ascomycota</taxon>
        <taxon>Pezizomycotina</taxon>
        <taxon>Dothideomycetes</taxon>
        <taxon>Dothideomycetes incertae sedis</taxon>
        <taxon>Botryosphaeriales</taxon>
        <taxon>Saccharataceae</taxon>
        <taxon>Saccharata</taxon>
    </lineage>
</organism>